<keyword evidence="8" id="KW-0326">Glycosidase</keyword>
<protein>
    <recommendedName>
        <fullName evidence="4">beta-glucosidase</fullName>
        <ecNumber evidence="4">3.2.1.21</ecNumber>
    </recommendedName>
</protein>
<evidence type="ECO:0000256" key="4">
    <source>
        <dbReference type="ARBA" id="ARBA00012744"/>
    </source>
</evidence>
<evidence type="ECO:0000256" key="9">
    <source>
        <dbReference type="ARBA" id="ARBA00023326"/>
    </source>
</evidence>
<dbReference type="InterPro" id="IPR036962">
    <property type="entry name" value="Glyco_hydro_3_N_sf"/>
</dbReference>
<dbReference type="Proteomes" id="UP001365128">
    <property type="component" value="Unassembled WGS sequence"/>
</dbReference>
<evidence type="ECO:0000256" key="8">
    <source>
        <dbReference type="ARBA" id="ARBA00023295"/>
    </source>
</evidence>
<reference evidence="12 13" key="1">
    <citation type="submission" date="2024-04" db="EMBL/GenBank/DDBJ databases">
        <title>Phyllosticta paracitricarpa is synonymous to the EU quarantine fungus P. citricarpa based on phylogenomic analyses.</title>
        <authorList>
            <consortium name="Lawrence Berkeley National Laboratory"/>
            <person name="Van Ingen-Buijs V.A."/>
            <person name="Van Westerhoven A.C."/>
            <person name="Haridas S."/>
            <person name="Skiadas P."/>
            <person name="Martin F."/>
            <person name="Groenewald J.Z."/>
            <person name="Crous P.W."/>
            <person name="Seidl M.F."/>
        </authorList>
    </citation>
    <scope>NUCLEOTIDE SEQUENCE [LARGE SCALE GENOMIC DNA]</scope>
    <source>
        <strain evidence="12 13">CBS 122670</strain>
    </source>
</reference>
<feature type="domain" description="Glycoside hydrolase family 3 C-terminal" evidence="11">
    <location>
        <begin position="288"/>
        <end position="381"/>
    </location>
</feature>
<evidence type="ECO:0000256" key="2">
    <source>
        <dbReference type="ARBA" id="ARBA00004987"/>
    </source>
</evidence>
<keyword evidence="7" id="KW-0119">Carbohydrate metabolism</keyword>
<dbReference type="PANTHER" id="PTHR42715">
    <property type="entry name" value="BETA-GLUCOSIDASE"/>
    <property type="match status" value="1"/>
</dbReference>
<dbReference type="EMBL" id="JBBPDW010000024">
    <property type="protein sequence ID" value="KAK7541552.1"/>
    <property type="molecule type" value="Genomic_DNA"/>
</dbReference>
<sequence>MKAAAAFSLASTLLYGELGDFADADARALAMTWNKDYFEAEAKALGREIHLTIHELYLWPFQDGVKAGMAAVMCAMSRVNNSQSCENSHIVSELLQAELGFPGMVFPDVNSQTTPYGSANAGQDYGSSSYWTSQPSEAGSTDYRDVRSNHSALIREVSAASLVPLKNNVTTSGGIPLDRPKSIKVFSAHAGPAMAGPKQAFSVQRFASIDWRHGRFQQLQLQQHERIGGGGGDGNVLSNLGQGTAVTPSITNYAEDSEVCLVFLNSISGEGTDREELCNTDQDMLIQPRLVDAWIELENVTAVLYDGTLGQESDNAIADVLYGDVNPSGKLINTIAKNESHYPVQLCYTADCDFDGGVYIDYRHIDRYNVTPRYSFGHGLSFVHDI</sequence>
<evidence type="ECO:0000259" key="10">
    <source>
        <dbReference type="Pfam" id="PF00933"/>
    </source>
</evidence>
<comment type="similarity">
    <text evidence="3">Belongs to the glycosyl hydrolase 3 family.</text>
</comment>
<evidence type="ECO:0000256" key="3">
    <source>
        <dbReference type="ARBA" id="ARBA00005336"/>
    </source>
</evidence>
<evidence type="ECO:0000259" key="11">
    <source>
        <dbReference type="Pfam" id="PF01915"/>
    </source>
</evidence>
<evidence type="ECO:0000313" key="13">
    <source>
        <dbReference type="Proteomes" id="UP001365128"/>
    </source>
</evidence>
<comment type="pathway">
    <text evidence="2">Glycan metabolism; cellulose degradation.</text>
</comment>
<keyword evidence="13" id="KW-1185">Reference proteome</keyword>
<evidence type="ECO:0000256" key="1">
    <source>
        <dbReference type="ARBA" id="ARBA00000448"/>
    </source>
</evidence>
<dbReference type="SUPFAM" id="SSF51445">
    <property type="entry name" value="(Trans)glycosidases"/>
    <property type="match status" value="1"/>
</dbReference>
<dbReference type="InterPro" id="IPR050288">
    <property type="entry name" value="Cellulose_deg_GH3"/>
</dbReference>
<feature type="domain" description="Glycoside hydrolase family 3 N-terminal" evidence="10">
    <location>
        <begin position="53"/>
        <end position="110"/>
    </location>
</feature>
<dbReference type="InterPro" id="IPR017853">
    <property type="entry name" value="GH"/>
</dbReference>
<keyword evidence="5 12" id="KW-0378">Hydrolase</keyword>
<name>A0ABR1M3X0_9PEZI</name>
<dbReference type="Gene3D" id="3.40.50.1700">
    <property type="entry name" value="Glycoside hydrolase family 3 C-terminal domain"/>
    <property type="match status" value="2"/>
</dbReference>
<dbReference type="GO" id="GO:0016787">
    <property type="term" value="F:hydrolase activity"/>
    <property type="evidence" value="ECO:0007669"/>
    <property type="project" value="UniProtKB-KW"/>
</dbReference>
<comment type="caution">
    <text evidence="12">The sequence shown here is derived from an EMBL/GenBank/DDBJ whole genome shotgun (WGS) entry which is preliminary data.</text>
</comment>
<gene>
    <name evidence="12" type="ORF">IWX46DRAFT_642214</name>
</gene>
<dbReference type="Gene3D" id="3.20.20.300">
    <property type="entry name" value="Glycoside hydrolase, family 3, N-terminal domain"/>
    <property type="match status" value="1"/>
</dbReference>
<dbReference type="Pfam" id="PF00933">
    <property type="entry name" value="Glyco_hydro_3"/>
    <property type="match status" value="1"/>
</dbReference>
<dbReference type="InterPro" id="IPR002772">
    <property type="entry name" value="Glyco_hydro_3_C"/>
</dbReference>
<dbReference type="EC" id="3.2.1.21" evidence="4"/>
<accession>A0ABR1M3X0</accession>
<proteinExistence type="inferred from homology"/>
<evidence type="ECO:0000313" key="12">
    <source>
        <dbReference type="EMBL" id="KAK7541552.1"/>
    </source>
</evidence>
<dbReference type="Pfam" id="PF01915">
    <property type="entry name" value="Glyco_hydro_3_C"/>
    <property type="match status" value="1"/>
</dbReference>
<dbReference type="InterPro" id="IPR036881">
    <property type="entry name" value="Glyco_hydro_3_C_sf"/>
</dbReference>
<dbReference type="SUPFAM" id="SSF52279">
    <property type="entry name" value="Beta-D-glucan exohydrolase, C-terminal domain"/>
    <property type="match status" value="1"/>
</dbReference>
<organism evidence="12 13">
    <name type="scientific">Phyllosticta citricarpa</name>
    <dbReference type="NCBI Taxonomy" id="55181"/>
    <lineage>
        <taxon>Eukaryota</taxon>
        <taxon>Fungi</taxon>
        <taxon>Dikarya</taxon>
        <taxon>Ascomycota</taxon>
        <taxon>Pezizomycotina</taxon>
        <taxon>Dothideomycetes</taxon>
        <taxon>Dothideomycetes incertae sedis</taxon>
        <taxon>Botryosphaeriales</taxon>
        <taxon>Phyllostictaceae</taxon>
        <taxon>Phyllosticta</taxon>
    </lineage>
</organism>
<dbReference type="InterPro" id="IPR001764">
    <property type="entry name" value="Glyco_hydro_3_N"/>
</dbReference>
<evidence type="ECO:0000256" key="7">
    <source>
        <dbReference type="ARBA" id="ARBA00023277"/>
    </source>
</evidence>
<dbReference type="PANTHER" id="PTHR42715:SF14">
    <property type="entry name" value="BETA-GLUCOSIDASE D-RELATED"/>
    <property type="match status" value="1"/>
</dbReference>
<evidence type="ECO:0000256" key="6">
    <source>
        <dbReference type="ARBA" id="ARBA00023180"/>
    </source>
</evidence>
<comment type="catalytic activity">
    <reaction evidence="1">
        <text>Hydrolysis of terminal, non-reducing beta-D-glucosyl residues with release of beta-D-glucose.</text>
        <dbReference type="EC" id="3.2.1.21"/>
    </reaction>
</comment>
<keyword evidence="6" id="KW-0325">Glycoprotein</keyword>
<evidence type="ECO:0000256" key="5">
    <source>
        <dbReference type="ARBA" id="ARBA00022801"/>
    </source>
</evidence>
<keyword evidence="9" id="KW-0624">Polysaccharide degradation</keyword>